<dbReference type="GO" id="GO:0016810">
    <property type="term" value="F:hydrolase activity, acting on carbon-nitrogen (but not peptide) bonds"/>
    <property type="evidence" value="ECO:0007669"/>
    <property type="project" value="InterPro"/>
</dbReference>
<dbReference type="Gene3D" id="2.30.40.10">
    <property type="entry name" value="Urease, subunit C, domain 1"/>
    <property type="match status" value="1"/>
</dbReference>
<dbReference type="InterPro" id="IPR032466">
    <property type="entry name" value="Metal_Hydrolase"/>
</dbReference>
<organism evidence="2 3">
    <name type="scientific">Pelovirga terrestris</name>
    <dbReference type="NCBI Taxonomy" id="2771352"/>
    <lineage>
        <taxon>Bacteria</taxon>
        <taxon>Pseudomonadati</taxon>
        <taxon>Thermodesulfobacteriota</taxon>
        <taxon>Desulfuromonadia</taxon>
        <taxon>Geobacterales</taxon>
        <taxon>Geobacteraceae</taxon>
        <taxon>Pelovirga</taxon>
    </lineage>
</organism>
<dbReference type="PIRSF" id="PIRSF038971">
    <property type="entry name" value="PhnM"/>
    <property type="match status" value="1"/>
</dbReference>
<dbReference type="PANTHER" id="PTHR43135:SF3">
    <property type="entry name" value="ALPHA-D-RIBOSE 1-METHYLPHOSPHONATE 5-TRIPHOSPHATE DIPHOSPHATASE"/>
    <property type="match status" value="1"/>
</dbReference>
<dbReference type="Proteomes" id="UP000632828">
    <property type="component" value="Unassembled WGS sequence"/>
</dbReference>
<protein>
    <submittedName>
        <fullName evidence="2">Alpha-D-ribose 1-methylphosphonate 5-triphosphate diphosphatase</fullName>
        <ecNumber evidence="2">3.6.1.63</ecNumber>
    </submittedName>
</protein>
<dbReference type="InterPro" id="IPR051781">
    <property type="entry name" value="Metallo-dep_Hydrolase"/>
</dbReference>
<keyword evidence="2" id="KW-0378">Hydrolase</keyword>
<dbReference type="AlphaFoldDB" id="A0A8J6QXM9"/>
<evidence type="ECO:0000313" key="2">
    <source>
        <dbReference type="EMBL" id="MBD1400866.1"/>
    </source>
</evidence>
<dbReference type="CDD" id="cd01306">
    <property type="entry name" value="PhnM"/>
    <property type="match status" value="1"/>
</dbReference>
<dbReference type="RefSeq" id="WP_191155848.1">
    <property type="nucleotide sequence ID" value="NZ_JACWUN010000009.1"/>
</dbReference>
<evidence type="ECO:0000259" key="1">
    <source>
        <dbReference type="Pfam" id="PF01979"/>
    </source>
</evidence>
<dbReference type="Gene3D" id="3.20.20.140">
    <property type="entry name" value="Metal-dependent hydrolases"/>
    <property type="match status" value="2"/>
</dbReference>
<dbReference type="NCBIfam" id="NF011987">
    <property type="entry name" value="PRK15446.2-3"/>
    <property type="match status" value="1"/>
</dbReference>
<sequence>MKKTLLTNARVVLPQEVRAGVAVLLEDGLISALDPESAGTAEIIDLRGKTLLPGLLDLHCDALEKEIEPRPGVHFPLDFACAQADRRNAAAGITTVFHALSFAHQELGVRNNTFAAEIARAVHAWQPGALVDNRIHARYEVTDSDAPALLGDLMHAGDVQLLSFMDHSPGQGQFREVEAYRNYLARTYKADAQSIDAILERKLEGARGAITRMHSLAEQARRQGVSIASHDDDSAAKVAAVHALGAAISEFPVNLETARAARRKGLSTLFGAPNILRGRSQSGNMRALDAVRAEVADCLCGDYSPAALLPSIMRLPELADICLSRAVAMVTRNPAQAVGLDDRGEISVGKRADLVAVRMFGALPQAETVWVKGVSVFSGFPHQPQGD</sequence>
<proteinExistence type="predicted"/>
<name>A0A8J6QXM9_9BACT</name>
<dbReference type="NCBIfam" id="TIGR02318">
    <property type="entry name" value="phosphono_phnM"/>
    <property type="match status" value="1"/>
</dbReference>
<dbReference type="Pfam" id="PF01979">
    <property type="entry name" value="Amidohydro_1"/>
    <property type="match status" value="1"/>
</dbReference>
<keyword evidence="3" id="KW-1185">Reference proteome</keyword>
<reference evidence="2" key="1">
    <citation type="submission" date="2020-09" db="EMBL/GenBank/DDBJ databases">
        <title>Pelobacter alkaliphilus sp. nov., a novel anaerobic arsenate-reducing bacterium from terrestrial mud volcano.</title>
        <authorList>
            <person name="Khomyakova M.A."/>
            <person name="Merkel A.Y."/>
            <person name="Slobodkin A.I."/>
        </authorList>
    </citation>
    <scope>NUCLEOTIDE SEQUENCE</scope>
    <source>
        <strain evidence="2">M08fum</strain>
    </source>
</reference>
<comment type="caution">
    <text evidence="2">The sequence shown here is derived from an EMBL/GenBank/DDBJ whole genome shotgun (WGS) entry which is preliminary data.</text>
</comment>
<dbReference type="GO" id="GO:0019700">
    <property type="term" value="P:organic phosphonate catabolic process"/>
    <property type="evidence" value="ECO:0007669"/>
    <property type="project" value="InterPro"/>
</dbReference>
<dbReference type="NCBIfam" id="NF011989">
    <property type="entry name" value="PRK15446.2-5"/>
    <property type="match status" value="1"/>
</dbReference>
<dbReference type="InterPro" id="IPR012696">
    <property type="entry name" value="PhnM"/>
</dbReference>
<dbReference type="SUPFAM" id="SSF51556">
    <property type="entry name" value="Metallo-dependent hydrolases"/>
    <property type="match status" value="1"/>
</dbReference>
<gene>
    <name evidence="2" type="ORF">ICT70_09300</name>
</gene>
<evidence type="ECO:0000313" key="3">
    <source>
        <dbReference type="Proteomes" id="UP000632828"/>
    </source>
</evidence>
<dbReference type="InterPro" id="IPR011059">
    <property type="entry name" value="Metal-dep_hydrolase_composite"/>
</dbReference>
<dbReference type="SUPFAM" id="SSF51338">
    <property type="entry name" value="Composite domain of metallo-dependent hydrolases"/>
    <property type="match status" value="1"/>
</dbReference>
<feature type="domain" description="Amidohydrolase-related" evidence="1">
    <location>
        <begin position="80"/>
        <end position="374"/>
    </location>
</feature>
<dbReference type="EMBL" id="JACWUN010000009">
    <property type="protein sequence ID" value="MBD1400866.1"/>
    <property type="molecule type" value="Genomic_DNA"/>
</dbReference>
<dbReference type="NCBIfam" id="NF011984">
    <property type="entry name" value="PRK15446.1-5"/>
    <property type="match status" value="1"/>
</dbReference>
<dbReference type="InterPro" id="IPR006680">
    <property type="entry name" value="Amidohydro-rel"/>
</dbReference>
<dbReference type="EC" id="3.6.1.63" evidence="2"/>
<dbReference type="NCBIfam" id="NF011990">
    <property type="entry name" value="PRK15446.2-6"/>
    <property type="match status" value="1"/>
</dbReference>
<dbReference type="PANTHER" id="PTHR43135">
    <property type="entry name" value="ALPHA-D-RIBOSE 1-METHYLPHOSPHONATE 5-TRIPHOSPHATE DIPHOSPHATASE"/>
    <property type="match status" value="1"/>
</dbReference>
<accession>A0A8J6QXM9</accession>